<dbReference type="Gene3D" id="2.60.34.10">
    <property type="entry name" value="Substrate Binding Domain Of DNAk, Chain A, domain 1"/>
    <property type="match status" value="1"/>
</dbReference>
<dbReference type="InterPro" id="IPR013126">
    <property type="entry name" value="Hsp_70_fam"/>
</dbReference>
<feature type="region of interest" description="Disordered" evidence="8">
    <location>
        <begin position="681"/>
        <end position="703"/>
    </location>
</feature>
<dbReference type="InterPro" id="IPR029047">
    <property type="entry name" value="HSP70_peptide-bd_sf"/>
</dbReference>
<dbReference type="SMART" id="SM00614">
    <property type="entry name" value="ZnF_BED"/>
    <property type="match status" value="1"/>
</dbReference>
<dbReference type="AlphaFoldDB" id="A0AAR5P0U2"/>
<reference evidence="11" key="1">
    <citation type="journal article" date="2013" name="Genome Biol.">
        <title>Draft genome of the mountain pine beetle, Dendroctonus ponderosae Hopkins, a major forest pest.</title>
        <authorList>
            <person name="Keeling C.I."/>
            <person name="Yuen M.M."/>
            <person name="Liao N.Y."/>
            <person name="Docking T.R."/>
            <person name="Chan S.K."/>
            <person name="Taylor G.A."/>
            <person name="Palmquist D.L."/>
            <person name="Jackman S.D."/>
            <person name="Nguyen A."/>
            <person name="Li M."/>
            <person name="Henderson H."/>
            <person name="Janes J.K."/>
            <person name="Zhao Y."/>
            <person name="Pandoh P."/>
            <person name="Moore R."/>
            <person name="Sperling F.A."/>
            <person name="Huber D.P."/>
            <person name="Birol I."/>
            <person name="Jones S.J."/>
            <person name="Bohlmann J."/>
        </authorList>
    </citation>
    <scope>NUCLEOTIDE SEQUENCE</scope>
</reference>
<dbReference type="EnsemblMetazoa" id="XM_019899225.1">
    <property type="protein sequence ID" value="XP_019754784.1"/>
    <property type="gene ID" value="LOC109533801"/>
</dbReference>
<dbReference type="Gene3D" id="3.30.420.40">
    <property type="match status" value="2"/>
</dbReference>
<dbReference type="RefSeq" id="XP_019754784.1">
    <property type="nucleotide sequence ID" value="XM_019899225.2"/>
</dbReference>
<dbReference type="PROSITE" id="PS00297">
    <property type="entry name" value="HSP70_1"/>
    <property type="match status" value="1"/>
</dbReference>
<comment type="similarity">
    <text evidence="1 7">Belongs to the heat shock protein 70 family.</text>
</comment>
<evidence type="ECO:0000256" key="3">
    <source>
        <dbReference type="ARBA" id="ARBA00022741"/>
    </source>
</evidence>
<dbReference type="InterPro" id="IPR018181">
    <property type="entry name" value="Heat_shock_70_CS"/>
</dbReference>
<reference evidence="10" key="2">
    <citation type="submission" date="2024-08" db="UniProtKB">
        <authorList>
            <consortium name="EnsemblMetazoa"/>
        </authorList>
    </citation>
    <scope>IDENTIFICATION</scope>
</reference>
<evidence type="ECO:0000313" key="10">
    <source>
        <dbReference type="EnsemblMetazoa" id="XP_019754784.1"/>
    </source>
</evidence>
<evidence type="ECO:0000256" key="6">
    <source>
        <dbReference type="ARBA" id="ARBA00022840"/>
    </source>
</evidence>
<evidence type="ECO:0000256" key="4">
    <source>
        <dbReference type="ARBA" id="ARBA00022771"/>
    </source>
</evidence>
<dbReference type="PANTHER" id="PTHR19375">
    <property type="entry name" value="HEAT SHOCK PROTEIN 70KDA"/>
    <property type="match status" value="1"/>
</dbReference>
<dbReference type="PROSITE" id="PS01036">
    <property type="entry name" value="HSP70_3"/>
    <property type="match status" value="1"/>
</dbReference>
<dbReference type="SUPFAM" id="SSF53067">
    <property type="entry name" value="Actin-like ATPase domain"/>
    <property type="match status" value="2"/>
</dbReference>
<dbReference type="GO" id="GO:0008270">
    <property type="term" value="F:zinc ion binding"/>
    <property type="evidence" value="ECO:0007669"/>
    <property type="project" value="UniProtKB-KW"/>
</dbReference>
<evidence type="ECO:0000256" key="1">
    <source>
        <dbReference type="ARBA" id="ARBA00007381"/>
    </source>
</evidence>
<dbReference type="Pfam" id="PF00012">
    <property type="entry name" value="HSP70"/>
    <property type="match status" value="1"/>
</dbReference>
<evidence type="ECO:0000256" key="7">
    <source>
        <dbReference type="RuleBase" id="RU003322"/>
    </source>
</evidence>
<dbReference type="InterPro" id="IPR003656">
    <property type="entry name" value="Znf_BED"/>
</dbReference>
<organism evidence="10 11">
    <name type="scientific">Dendroctonus ponderosae</name>
    <name type="common">Mountain pine beetle</name>
    <dbReference type="NCBI Taxonomy" id="77166"/>
    <lineage>
        <taxon>Eukaryota</taxon>
        <taxon>Metazoa</taxon>
        <taxon>Ecdysozoa</taxon>
        <taxon>Arthropoda</taxon>
        <taxon>Hexapoda</taxon>
        <taxon>Insecta</taxon>
        <taxon>Pterygota</taxon>
        <taxon>Neoptera</taxon>
        <taxon>Endopterygota</taxon>
        <taxon>Coleoptera</taxon>
        <taxon>Polyphaga</taxon>
        <taxon>Cucujiformia</taxon>
        <taxon>Curculionidae</taxon>
        <taxon>Scolytinae</taxon>
        <taxon>Dendroctonus</taxon>
    </lineage>
</organism>
<keyword evidence="5" id="KW-0862">Zinc</keyword>
<dbReference type="PROSITE" id="PS00329">
    <property type="entry name" value="HSP70_2"/>
    <property type="match status" value="1"/>
</dbReference>
<keyword evidence="4" id="KW-0863">Zinc-finger</keyword>
<protein>
    <recommendedName>
        <fullName evidence="9">BED-type domain-containing protein</fullName>
    </recommendedName>
</protein>
<dbReference type="Proteomes" id="UP000019118">
    <property type="component" value="Unassembled WGS sequence"/>
</dbReference>
<dbReference type="PRINTS" id="PR00301">
    <property type="entry name" value="HEATSHOCK70"/>
</dbReference>
<feature type="domain" description="BED-type" evidence="9">
    <location>
        <begin position="12"/>
        <end position="51"/>
    </location>
</feature>
<name>A0AAR5P0U2_DENPD</name>
<proteinExistence type="inferred from homology"/>
<keyword evidence="6 7" id="KW-0067">ATP-binding</keyword>
<dbReference type="InterPro" id="IPR043129">
    <property type="entry name" value="ATPase_NBD"/>
</dbReference>
<evidence type="ECO:0000256" key="8">
    <source>
        <dbReference type="SAM" id="MobiDB-lite"/>
    </source>
</evidence>
<evidence type="ECO:0000256" key="5">
    <source>
        <dbReference type="ARBA" id="ARBA00022833"/>
    </source>
</evidence>
<dbReference type="SUPFAM" id="SSF57667">
    <property type="entry name" value="beta-beta-alpha zinc fingers"/>
    <property type="match status" value="1"/>
</dbReference>
<dbReference type="InterPro" id="IPR036236">
    <property type="entry name" value="Znf_C2H2_sf"/>
</dbReference>
<evidence type="ECO:0000259" key="9">
    <source>
        <dbReference type="Pfam" id="PF02892"/>
    </source>
</evidence>
<dbReference type="GO" id="GO:0005524">
    <property type="term" value="F:ATP binding"/>
    <property type="evidence" value="ECO:0007669"/>
    <property type="project" value="UniProtKB-KW"/>
</dbReference>
<keyword evidence="3 7" id="KW-0547">Nucleotide-binding</keyword>
<dbReference type="GO" id="GO:0003677">
    <property type="term" value="F:DNA binding"/>
    <property type="evidence" value="ECO:0007669"/>
    <property type="project" value="InterPro"/>
</dbReference>
<dbReference type="GeneID" id="109533801"/>
<keyword evidence="2" id="KW-0479">Metal-binding</keyword>
<evidence type="ECO:0000313" key="11">
    <source>
        <dbReference type="Proteomes" id="UP000019118"/>
    </source>
</evidence>
<evidence type="ECO:0000256" key="2">
    <source>
        <dbReference type="ARBA" id="ARBA00022723"/>
    </source>
</evidence>
<dbReference type="Gene3D" id="3.90.640.10">
    <property type="entry name" value="Actin, Chain A, domain 4"/>
    <property type="match status" value="1"/>
</dbReference>
<accession>A0AAR5P0U2</accession>
<keyword evidence="11" id="KW-1185">Reference proteome</keyword>
<dbReference type="KEGG" id="dpa:109533801"/>
<sequence>MPPANKILARDVWRKFKKLSATNALCLKCHKVYSYRSGIYNLSKHLRNRHPHEDPPSNSRLQYKNAARIGIDLGTTFSLAAIYKRGKSEIISNKDGEKSTPSFIFYSPSDTTVSVGSTAEDRGLSHAENFLFDMKRIIGRKYDDVYVQKIKTSNQHFFKIVEGSQGETLIELQHNKTVIRKKPEEICSEILRYLKSCASEYLGGLVKEAVISVPAYFSNAQKKATISAAQAAGLKVLTLITEPVAAAINYTENHKVKLGTFLVFDFGGGTLDISIIKVNGQSLEVKAVEGDCFLGGRDIDDILFNHFLRIVADQFPREPNYMDRRLCNRIRTHCIQLKKKLSSELSYEITLFSAGPLQRDILFEMTRREFEQKAQTIFDRALRLVDKCLHDANISKGSITDVILVGGSSRIPKIRTMLKTHFGAGKIRTNISADEAVALGASHFATFFNTESSHYSTYKVTEATPLSLGLAFNKGFMEIIIRKNSTIPAKNSLTCVTSENNQTECSFEIFEGERKNCKYNNLLGSFEITDLPPGRAGEVEFEVTFMLNNNGILEVESRVVSTGVSQKLAVTLGDYGLCDRQVRQRIKSAEQNRREDDLFENFVTYLWDKETKCNHIMFDLKLIEDERERAFVKTECEHFLAYIESITYENMDLLKNRYQTFTNNIEGIVSNAMNINLGNLIRPVPRHQPTPPAAPQRRPQRKM</sequence>
<dbReference type="Pfam" id="PF02892">
    <property type="entry name" value="zf-BED"/>
    <property type="match status" value="1"/>
</dbReference>
<dbReference type="GO" id="GO:0140662">
    <property type="term" value="F:ATP-dependent protein folding chaperone"/>
    <property type="evidence" value="ECO:0007669"/>
    <property type="project" value="InterPro"/>
</dbReference>
<dbReference type="SUPFAM" id="SSF100920">
    <property type="entry name" value="Heat shock protein 70kD (HSP70), peptide-binding domain"/>
    <property type="match status" value="1"/>
</dbReference>